<dbReference type="AlphaFoldDB" id="A0A6N6VM73"/>
<dbReference type="GO" id="GO:0031564">
    <property type="term" value="P:transcription antitermination"/>
    <property type="evidence" value="ECO:0007669"/>
    <property type="project" value="UniProtKB-KW"/>
</dbReference>
<reference evidence="8 9" key="1">
    <citation type="submission" date="2019-09" db="EMBL/GenBank/DDBJ databases">
        <title>Parvibaculum sedimenti sp. nov., isolated from sediment.</title>
        <authorList>
            <person name="Wang Y."/>
        </authorList>
    </citation>
    <scope>NUCLEOTIDE SEQUENCE [LARGE SCALE GENOMIC DNA]</scope>
    <source>
        <strain evidence="8 9">HXT-9</strain>
    </source>
</reference>
<dbReference type="EMBL" id="WESC01000007">
    <property type="protein sequence ID" value="KAB7740122.1"/>
    <property type="molecule type" value="Genomic_DNA"/>
</dbReference>
<dbReference type="GO" id="GO:0005829">
    <property type="term" value="C:cytosol"/>
    <property type="evidence" value="ECO:0007669"/>
    <property type="project" value="TreeGrafter"/>
</dbReference>
<gene>
    <name evidence="6 8" type="primary">nusB</name>
    <name evidence="8" type="ORF">F2P47_08930</name>
</gene>
<keyword evidence="2 6" id="KW-0889">Transcription antitermination</keyword>
<dbReference type="InterPro" id="IPR006027">
    <property type="entry name" value="NusB_RsmB_TIM44"/>
</dbReference>
<evidence type="ECO:0000256" key="4">
    <source>
        <dbReference type="ARBA" id="ARBA00023015"/>
    </source>
</evidence>
<keyword evidence="4 6" id="KW-0805">Transcription regulation</keyword>
<proteinExistence type="inferred from homology"/>
<evidence type="ECO:0000313" key="8">
    <source>
        <dbReference type="EMBL" id="KAB7740122.1"/>
    </source>
</evidence>
<dbReference type="InterPro" id="IPR035926">
    <property type="entry name" value="NusB-like_sf"/>
</dbReference>
<accession>A0A6N6VM73</accession>
<dbReference type="SUPFAM" id="SSF48013">
    <property type="entry name" value="NusB-like"/>
    <property type="match status" value="1"/>
</dbReference>
<evidence type="ECO:0000256" key="1">
    <source>
        <dbReference type="ARBA" id="ARBA00005952"/>
    </source>
</evidence>
<dbReference type="GO" id="GO:0006353">
    <property type="term" value="P:DNA-templated transcription termination"/>
    <property type="evidence" value="ECO:0007669"/>
    <property type="project" value="UniProtKB-UniRule"/>
</dbReference>
<evidence type="ECO:0000256" key="3">
    <source>
        <dbReference type="ARBA" id="ARBA00022884"/>
    </source>
</evidence>
<dbReference type="Pfam" id="PF01029">
    <property type="entry name" value="NusB"/>
    <property type="match status" value="1"/>
</dbReference>
<comment type="similarity">
    <text evidence="1 6">Belongs to the NusB family.</text>
</comment>
<keyword evidence="5 6" id="KW-0804">Transcription</keyword>
<evidence type="ECO:0000259" key="7">
    <source>
        <dbReference type="Pfam" id="PF01029"/>
    </source>
</evidence>
<organism evidence="8 9">
    <name type="scientific">Parvibaculum sedimenti</name>
    <dbReference type="NCBI Taxonomy" id="2608632"/>
    <lineage>
        <taxon>Bacteria</taxon>
        <taxon>Pseudomonadati</taxon>
        <taxon>Pseudomonadota</taxon>
        <taxon>Alphaproteobacteria</taxon>
        <taxon>Hyphomicrobiales</taxon>
        <taxon>Parvibaculaceae</taxon>
        <taxon>Parvibaculum</taxon>
    </lineage>
</organism>
<comment type="caution">
    <text evidence="8">The sequence shown here is derived from an EMBL/GenBank/DDBJ whole genome shotgun (WGS) entry which is preliminary data.</text>
</comment>
<dbReference type="PANTHER" id="PTHR11078:SF3">
    <property type="entry name" value="ANTITERMINATION NUSB DOMAIN-CONTAINING PROTEIN"/>
    <property type="match status" value="1"/>
</dbReference>
<evidence type="ECO:0000256" key="5">
    <source>
        <dbReference type="ARBA" id="ARBA00023163"/>
    </source>
</evidence>
<dbReference type="GO" id="GO:0003723">
    <property type="term" value="F:RNA binding"/>
    <property type="evidence" value="ECO:0007669"/>
    <property type="project" value="UniProtKB-UniRule"/>
</dbReference>
<sequence>MMASAEPPVPGGKNLDNSARSAARLGAVQALYQMDVAGTQLDDIVDEFVHHRFGQEIEGDVYPRADEAHFEDIIRGVVREQRDIDMAINGALAKNWSLTRLDATLRAILRAGVYELRRCKNVPVKVVINEYVDVAHAFFEGDESGVVNAVLDRLGASARKAGGASDVAAGSS</sequence>
<feature type="domain" description="NusB/RsmB/TIM44" evidence="7">
    <location>
        <begin position="22"/>
        <end position="154"/>
    </location>
</feature>
<evidence type="ECO:0000313" key="9">
    <source>
        <dbReference type="Proteomes" id="UP000468901"/>
    </source>
</evidence>
<evidence type="ECO:0000256" key="2">
    <source>
        <dbReference type="ARBA" id="ARBA00022814"/>
    </source>
</evidence>
<keyword evidence="3 6" id="KW-0694">RNA-binding</keyword>
<dbReference type="InterPro" id="IPR011605">
    <property type="entry name" value="NusB_fam"/>
</dbReference>
<dbReference type="HAMAP" id="MF_00073">
    <property type="entry name" value="NusB"/>
    <property type="match status" value="1"/>
</dbReference>
<dbReference type="Gene3D" id="1.10.940.10">
    <property type="entry name" value="NusB-like"/>
    <property type="match status" value="1"/>
</dbReference>
<evidence type="ECO:0000256" key="6">
    <source>
        <dbReference type="HAMAP-Rule" id="MF_00073"/>
    </source>
</evidence>
<name>A0A6N6VM73_9HYPH</name>
<dbReference type="PANTHER" id="PTHR11078">
    <property type="entry name" value="N UTILIZATION SUBSTANCE PROTEIN B-RELATED"/>
    <property type="match status" value="1"/>
</dbReference>
<comment type="function">
    <text evidence="6">Involved in transcription antitermination. Required for transcription of ribosomal RNA (rRNA) genes. Binds specifically to the boxA antiterminator sequence of the ribosomal RNA (rrn) operons.</text>
</comment>
<dbReference type="Proteomes" id="UP000468901">
    <property type="component" value="Unassembled WGS sequence"/>
</dbReference>
<keyword evidence="9" id="KW-1185">Reference proteome</keyword>
<dbReference type="NCBIfam" id="TIGR01951">
    <property type="entry name" value="nusB"/>
    <property type="match status" value="1"/>
</dbReference>
<protein>
    <recommendedName>
        <fullName evidence="6">Transcription antitermination protein NusB</fullName>
    </recommendedName>
    <alternativeName>
        <fullName evidence="6">Antitermination factor NusB</fullName>
    </alternativeName>
</protein>
<dbReference type="RefSeq" id="WP_152216008.1">
    <property type="nucleotide sequence ID" value="NZ_JBAQYD010000149.1"/>
</dbReference>